<name>A0A7W9WMT9_CASDE</name>
<dbReference type="RefSeq" id="WP_170288513.1">
    <property type="nucleotide sequence ID" value="NZ_JACHIB010000003.1"/>
</dbReference>
<dbReference type="PROSITE" id="PS51257">
    <property type="entry name" value="PROKAR_LIPOPROTEIN"/>
    <property type="match status" value="1"/>
</dbReference>
<evidence type="ECO:0000256" key="1">
    <source>
        <dbReference type="SAM" id="SignalP"/>
    </source>
</evidence>
<protein>
    <submittedName>
        <fullName evidence="2">Uncharacterized protein</fullName>
    </submittedName>
</protein>
<reference evidence="2 3" key="1">
    <citation type="submission" date="2020-08" db="EMBL/GenBank/DDBJ databases">
        <title>Genomic Encyclopedia of Type Strains, Phase IV (KMG-IV): sequencing the most valuable type-strain genomes for metagenomic binning, comparative biology and taxonomic classification.</title>
        <authorList>
            <person name="Goeker M."/>
        </authorList>
    </citation>
    <scope>NUCLEOTIDE SEQUENCE [LARGE SCALE GENOMIC DNA]</scope>
    <source>
        <strain evidence="2 3">DSM 12141</strain>
    </source>
</reference>
<evidence type="ECO:0000313" key="3">
    <source>
        <dbReference type="Proteomes" id="UP000541136"/>
    </source>
</evidence>
<keyword evidence="1" id="KW-0732">Signal</keyword>
<comment type="caution">
    <text evidence="2">The sequence shown here is derived from an EMBL/GenBank/DDBJ whole genome shotgun (WGS) entry which is preliminary data.</text>
</comment>
<feature type="chain" id="PRO_5030509081" evidence="1">
    <location>
        <begin position="19"/>
        <end position="48"/>
    </location>
</feature>
<gene>
    <name evidence="2" type="ORF">HNR28_000754</name>
</gene>
<evidence type="ECO:0000313" key="2">
    <source>
        <dbReference type="EMBL" id="MBB6082729.1"/>
    </source>
</evidence>
<dbReference type="Proteomes" id="UP000541136">
    <property type="component" value="Unassembled WGS sequence"/>
</dbReference>
<sequence length="48" mass="4668">MKKRLAVSVLAAALGACAQAPHESFGPASMAAGRAAPALDAPTLSAYG</sequence>
<organism evidence="2 3">
    <name type="scientific">Castellaniella defragrans</name>
    <name type="common">Alcaligenes defragrans</name>
    <dbReference type="NCBI Taxonomy" id="75697"/>
    <lineage>
        <taxon>Bacteria</taxon>
        <taxon>Pseudomonadati</taxon>
        <taxon>Pseudomonadota</taxon>
        <taxon>Betaproteobacteria</taxon>
        <taxon>Burkholderiales</taxon>
        <taxon>Alcaligenaceae</taxon>
        <taxon>Castellaniella</taxon>
    </lineage>
</organism>
<feature type="signal peptide" evidence="1">
    <location>
        <begin position="1"/>
        <end position="18"/>
    </location>
</feature>
<dbReference type="AlphaFoldDB" id="A0A7W9WMT9"/>
<proteinExistence type="predicted"/>
<accession>A0A7W9WMT9</accession>
<dbReference type="EMBL" id="JACHIB010000003">
    <property type="protein sequence ID" value="MBB6082729.1"/>
    <property type="molecule type" value="Genomic_DNA"/>
</dbReference>